<reference evidence="1" key="1">
    <citation type="submission" date="2022-08" db="UniProtKB">
        <authorList>
            <consortium name="EnsemblMetazoa"/>
        </authorList>
    </citation>
    <scope>IDENTIFICATION</scope>
</reference>
<name>A0A8W7P5F2_ANOCL</name>
<proteinExistence type="predicted"/>
<evidence type="ECO:0000313" key="1">
    <source>
        <dbReference type="EnsemblMetazoa" id="ACOM025886-PA.1"/>
    </source>
</evidence>
<dbReference type="Proteomes" id="UP000075882">
    <property type="component" value="Unassembled WGS sequence"/>
</dbReference>
<dbReference type="EnsemblMetazoa" id="ACOM025886-RA">
    <property type="protein sequence ID" value="ACOM025886-PA.1"/>
    <property type="gene ID" value="ACOM025886"/>
</dbReference>
<protein>
    <submittedName>
        <fullName evidence="1">Uncharacterized protein</fullName>
    </submittedName>
</protein>
<accession>A0A8W7P5F2</accession>
<organism evidence="1">
    <name type="scientific">Anopheles coluzzii</name>
    <name type="common">African malaria mosquito</name>
    <dbReference type="NCBI Taxonomy" id="1518534"/>
    <lineage>
        <taxon>Eukaryota</taxon>
        <taxon>Metazoa</taxon>
        <taxon>Ecdysozoa</taxon>
        <taxon>Arthropoda</taxon>
        <taxon>Hexapoda</taxon>
        <taxon>Insecta</taxon>
        <taxon>Pterygota</taxon>
        <taxon>Neoptera</taxon>
        <taxon>Endopterygota</taxon>
        <taxon>Diptera</taxon>
        <taxon>Nematocera</taxon>
        <taxon>Culicoidea</taxon>
        <taxon>Culicidae</taxon>
        <taxon>Anophelinae</taxon>
        <taxon>Anopheles</taxon>
    </lineage>
</organism>
<dbReference type="AlphaFoldDB" id="A0A8W7P5F2"/>
<sequence length="172" mass="19075">LGQSRVHRSDNGQHQTYHRFPQLLRYVLPIPAGGAEREANYAGTTDRLSGGHQTYHRFPQLLRYVLPIPAGGAEREANYAGTTDRLSGGVRHERRNAAIVVSAPGAALEQHATQATFSCSGLLERNPWNIHMLLHCDGRSERGATGESFTSEDFITERHYSDKCTFLSRSEG</sequence>